<dbReference type="Pfam" id="PF04892">
    <property type="entry name" value="VanZ"/>
    <property type="match status" value="1"/>
</dbReference>
<evidence type="ECO:0000259" key="2">
    <source>
        <dbReference type="Pfam" id="PF04892"/>
    </source>
</evidence>
<evidence type="ECO:0000256" key="1">
    <source>
        <dbReference type="SAM" id="Phobius"/>
    </source>
</evidence>
<organism evidence="3 4">
    <name type="scientific">Jeotgalibacillus proteolyticus</name>
    <dbReference type="NCBI Taxonomy" id="2082395"/>
    <lineage>
        <taxon>Bacteria</taxon>
        <taxon>Bacillati</taxon>
        <taxon>Bacillota</taxon>
        <taxon>Bacilli</taxon>
        <taxon>Bacillales</taxon>
        <taxon>Caryophanaceae</taxon>
        <taxon>Jeotgalibacillus</taxon>
    </lineage>
</organism>
<dbReference type="EMBL" id="PREZ01000005">
    <property type="protein sequence ID" value="PPA69491.1"/>
    <property type="molecule type" value="Genomic_DNA"/>
</dbReference>
<feature type="transmembrane region" description="Helical" evidence="1">
    <location>
        <begin position="120"/>
        <end position="141"/>
    </location>
</feature>
<keyword evidence="1" id="KW-1133">Transmembrane helix</keyword>
<feature type="domain" description="VanZ-like" evidence="2">
    <location>
        <begin position="25"/>
        <end position="170"/>
    </location>
</feature>
<keyword evidence="4" id="KW-1185">Reference proteome</keyword>
<proteinExistence type="predicted"/>
<dbReference type="AlphaFoldDB" id="A0A2S5G993"/>
<dbReference type="Proteomes" id="UP000239047">
    <property type="component" value="Unassembled WGS sequence"/>
</dbReference>
<dbReference type="InterPro" id="IPR016747">
    <property type="entry name" value="Phosphotransbutyrylase"/>
</dbReference>
<name>A0A2S5G993_9BACL</name>
<comment type="caution">
    <text evidence="3">The sequence shown here is derived from an EMBL/GenBank/DDBJ whole genome shotgun (WGS) entry which is preliminary data.</text>
</comment>
<dbReference type="RefSeq" id="WP_104058484.1">
    <property type="nucleotide sequence ID" value="NZ_PREZ01000005.1"/>
</dbReference>
<dbReference type="NCBIfam" id="NF037970">
    <property type="entry name" value="vanZ_1"/>
    <property type="match status" value="1"/>
</dbReference>
<gene>
    <name evidence="3" type="ORF">C4B60_13130</name>
</gene>
<protein>
    <recommendedName>
        <fullName evidence="2">VanZ-like domain-containing protein</fullName>
    </recommendedName>
</protein>
<keyword evidence="1" id="KW-0472">Membrane</keyword>
<keyword evidence="1" id="KW-0812">Transmembrane</keyword>
<dbReference type="PIRSF" id="PIRSF019083">
    <property type="entry name" value="UCP019083_VanZ"/>
    <property type="match status" value="1"/>
</dbReference>
<evidence type="ECO:0000313" key="3">
    <source>
        <dbReference type="EMBL" id="PPA69491.1"/>
    </source>
</evidence>
<feature type="transmembrane region" description="Helical" evidence="1">
    <location>
        <begin position="153"/>
        <end position="170"/>
    </location>
</feature>
<feature type="transmembrane region" description="Helical" evidence="1">
    <location>
        <begin position="94"/>
        <end position="115"/>
    </location>
</feature>
<feature type="transmembrane region" description="Helical" evidence="1">
    <location>
        <begin position="20"/>
        <end position="39"/>
    </location>
</feature>
<accession>A0A2S5G993</accession>
<evidence type="ECO:0000313" key="4">
    <source>
        <dbReference type="Proteomes" id="UP000239047"/>
    </source>
</evidence>
<reference evidence="3 4" key="1">
    <citation type="submission" date="2018-02" db="EMBL/GenBank/DDBJ databases">
        <title>Jeotgalibacillus proteolyticum sp. nov. a protease producing bacterium isolated from ocean sediments of Laizhou Bay.</title>
        <authorList>
            <person name="Li Y."/>
        </authorList>
    </citation>
    <scope>NUCLEOTIDE SEQUENCE [LARGE SCALE GENOMIC DNA]</scope>
    <source>
        <strain evidence="3 4">22-7</strain>
    </source>
</reference>
<dbReference type="OrthoDB" id="291892at2"/>
<dbReference type="InterPro" id="IPR006976">
    <property type="entry name" value="VanZ-like"/>
</dbReference>
<sequence length="187" mass="21573">MLKVVIEEARDRLNVTPKGIFIRLLPMIIFMGLVVYSSSQTYEQQTIVPLLDRLLAKEFFKDQLMWVDFTYSHTRVSIENQGYSGFVEFILRKFAHLSLFFVISVFLCSFIYYLFRDIGIAVACTFIFIVCFAALDEFHQYVTGGRTPLVQDVVLDTVGGTLGIIFYILWRMRKTGKGFISKDGLRS</sequence>